<evidence type="ECO:0000256" key="3">
    <source>
        <dbReference type="ARBA" id="ARBA00022833"/>
    </source>
</evidence>
<evidence type="ECO:0000256" key="1">
    <source>
        <dbReference type="ARBA" id="ARBA00022723"/>
    </source>
</evidence>
<evidence type="ECO:0000256" key="4">
    <source>
        <dbReference type="PROSITE-ProRule" id="PRU00508"/>
    </source>
</evidence>
<evidence type="ECO:0000259" key="5">
    <source>
        <dbReference type="PROSITE" id="PS51157"/>
    </source>
</evidence>
<proteinExistence type="predicted"/>
<gene>
    <name evidence="6" type="ORF">PGLA2088_LOCUS30829</name>
</gene>
<organism evidence="6 7">
    <name type="scientific">Polarella glacialis</name>
    <name type="common">Dinoflagellate</name>
    <dbReference type="NCBI Taxonomy" id="89957"/>
    <lineage>
        <taxon>Eukaryota</taxon>
        <taxon>Sar</taxon>
        <taxon>Alveolata</taxon>
        <taxon>Dinophyceae</taxon>
        <taxon>Suessiales</taxon>
        <taxon>Suessiaceae</taxon>
        <taxon>Polarella</taxon>
    </lineage>
</organism>
<evidence type="ECO:0000313" key="6">
    <source>
        <dbReference type="EMBL" id="CAE8698646.1"/>
    </source>
</evidence>
<dbReference type="PROSITE" id="PS51157">
    <property type="entry name" value="ZF_UBR"/>
    <property type="match status" value="1"/>
</dbReference>
<reference evidence="6" key="1">
    <citation type="submission" date="2021-02" db="EMBL/GenBank/DDBJ databases">
        <authorList>
            <person name="Dougan E. K."/>
            <person name="Rhodes N."/>
            <person name="Thang M."/>
            <person name="Chan C."/>
        </authorList>
    </citation>
    <scope>NUCLEOTIDE SEQUENCE</scope>
</reference>
<keyword evidence="3" id="KW-0862">Zinc</keyword>
<dbReference type="Proteomes" id="UP000626109">
    <property type="component" value="Unassembled WGS sequence"/>
</dbReference>
<dbReference type="SMART" id="SM00396">
    <property type="entry name" value="ZnF_UBR1"/>
    <property type="match status" value="1"/>
</dbReference>
<accession>A0A813KFJ3</accession>
<dbReference type="AlphaFoldDB" id="A0A813KFJ3"/>
<feature type="zinc finger region" description="UBR-type" evidence="4">
    <location>
        <begin position="7"/>
        <end position="75"/>
    </location>
</feature>
<dbReference type="EMBL" id="CAJNNW010029025">
    <property type="protein sequence ID" value="CAE8698646.1"/>
    <property type="molecule type" value="Genomic_DNA"/>
</dbReference>
<dbReference type="InterPro" id="IPR003126">
    <property type="entry name" value="Znf_UBR"/>
</dbReference>
<feature type="domain" description="UBR-type" evidence="5">
    <location>
        <begin position="7"/>
        <end position="75"/>
    </location>
</feature>
<evidence type="ECO:0000313" key="7">
    <source>
        <dbReference type="Proteomes" id="UP000626109"/>
    </source>
</evidence>
<name>A0A813KFJ3_POLGL</name>
<dbReference type="GO" id="GO:0008270">
    <property type="term" value="F:zinc ion binding"/>
    <property type="evidence" value="ECO:0007669"/>
    <property type="project" value="UniProtKB-KW"/>
</dbReference>
<evidence type="ECO:0000256" key="2">
    <source>
        <dbReference type="ARBA" id="ARBA00022771"/>
    </source>
</evidence>
<protein>
    <recommendedName>
        <fullName evidence="5">UBR-type domain-containing protein</fullName>
    </recommendedName>
</protein>
<keyword evidence="2" id="KW-0863">Zinc-finger</keyword>
<sequence length="139" mass="14562">MSHTGSSLCSFACTGDRLVVQACFICWDCQVSAETKCCCEACASECHKGHDVVAIGYGKCFCDCAAGGCCSQQLVSASQAAAAQLLAGGRLDGTTPAGLDLTTRTFRLDGFTEERSEALRSECCRLATASRPEQVVLSD</sequence>
<keyword evidence="1" id="KW-0479">Metal-binding</keyword>
<comment type="caution">
    <text evidence="6">The sequence shown here is derived from an EMBL/GenBank/DDBJ whole genome shotgun (WGS) entry which is preliminary data.</text>
</comment>